<accession>A0ABU8N0S7</accession>
<dbReference type="InterPro" id="IPR036249">
    <property type="entry name" value="Thioredoxin-like_sf"/>
</dbReference>
<dbReference type="InterPro" id="IPR010296">
    <property type="entry name" value="DUF899_thioredox"/>
</dbReference>
<keyword evidence="2" id="KW-1185">Reference proteome</keyword>
<dbReference type="Proteomes" id="UP001370100">
    <property type="component" value="Unassembled WGS sequence"/>
</dbReference>
<comment type="caution">
    <text evidence="1">The sequence shown here is derived from an EMBL/GenBank/DDBJ whole genome shotgun (WGS) entry which is preliminary data.</text>
</comment>
<reference evidence="1 2" key="1">
    <citation type="submission" date="2024-03" db="EMBL/GenBank/DDBJ databases">
        <title>Actinomycetospora sp. OC33-EN06, a novel actinomycete isolated from wild orchid (Aerides multiflora).</title>
        <authorList>
            <person name="Suriyachadkun C."/>
        </authorList>
    </citation>
    <scope>NUCLEOTIDE SEQUENCE [LARGE SCALE GENOMIC DNA]</scope>
    <source>
        <strain evidence="1 2">OC33-EN06</strain>
    </source>
</reference>
<dbReference type="SUPFAM" id="SSF52833">
    <property type="entry name" value="Thioredoxin-like"/>
    <property type="match status" value="1"/>
</dbReference>
<gene>
    <name evidence="1" type="ORF">WCD41_05050</name>
</gene>
<evidence type="ECO:0000313" key="1">
    <source>
        <dbReference type="EMBL" id="MEJ2885808.1"/>
    </source>
</evidence>
<sequence length="236" mass="26066">MAERTEHRIGTREQWRAERIALLEAEKELTRRADELAGRRANLPWVPVEKDYAFETQDGPAGLGDLFAGRSQLIVYHMMNTSCPSCASLIDSLDGVADHLLGHDVGVSVVCRSPLEDIVAHAKRQGWTLPVASSQGSDFNADHDVFYDAAALEAGAEHNYRELPIGPEYAPIDAPGMSVFAREGDAIYHTYSAYNRGLDVLNGALQWLDRAPLGRNEADGPGWIQLRTEYPHVREG</sequence>
<dbReference type="EMBL" id="JBBEGL010000001">
    <property type="protein sequence ID" value="MEJ2885808.1"/>
    <property type="molecule type" value="Genomic_DNA"/>
</dbReference>
<proteinExistence type="predicted"/>
<dbReference type="RefSeq" id="WP_337712268.1">
    <property type="nucleotide sequence ID" value="NZ_JBBEGL010000001.1"/>
</dbReference>
<name>A0ABU8N0S7_9PSEU</name>
<protein>
    <submittedName>
        <fullName evidence="1">DUF899 domain-containing protein</fullName>
    </submittedName>
</protein>
<organism evidence="1 2">
    <name type="scientific">Actinomycetospora aeridis</name>
    <dbReference type="NCBI Taxonomy" id="3129231"/>
    <lineage>
        <taxon>Bacteria</taxon>
        <taxon>Bacillati</taxon>
        <taxon>Actinomycetota</taxon>
        <taxon>Actinomycetes</taxon>
        <taxon>Pseudonocardiales</taxon>
        <taxon>Pseudonocardiaceae</taxon>
        <taxon>Actinomycetospora</taxon>
    </lineage>
</organism>
<dbReference type="Pfam" id="PF05988">
    <property type="entry name" value="DUF899"/>
    <property type="match status" value="1"/>
</dbReference>
<evidence type="ECO:0000313" key="2">
    <source>
        <dbReference type="Proteomes" id="UP001370100"/>
    </source>
</evidence>